<evidence type="ECO:0000313" key="2">
    <source>
        <dbReference type="EMBL" id="RKG72685.1"/>
    </source>
</evidence>
<proteinExistence type="predicted"/>
<dbReference type="EMBL" id="RAVZ01000451">
    <property type="protein sequence ID" value="RKG72685.1"/>
    <property type="molecule type" value="Genomic_DNA"/>
</dbReference>
<feature type="region of interest" description="Disordered" evidence="1">
    <location>
        <begin position="58"/>
        <end position="79"/>
    </location>
</feature>
<comment type="caution">
    <text evidence="2">The sequence shown here is derived from an EMBL/GenBank/DDBJ whole genome shotgun (WGS) entry which is preliminary data.</text>
</comment>
<accession>A0A3A8HPL6</accession>
<feature type="compositionally biased region" description="Low complexity" evidence="1">
    <location>
        <begin position="65"/>
        <end position="79"/>
    </location>
</feature>
<organism evidence="2 3">
    <name type="scientific">Corallococcus terminator</name>
    <dbReference type="NCBI Taxonomy" id="2316733"/>
    <lineage>
        <taxon>Bacteria</taxon>
        <taxon>Pseudomonadati</taxon>
        <taxon>Myxococcota</taxon>
        <taxon>Myxococcia</taxon>
        <taxon>Myxococcales</taxon>
        <taxon>Cystobacterineae</taxon>
        <taxon>Myxococcaceae</taxon>
        <taxon>Corallococcus</taxon>
    </lineage>
</organism>
<evidence type="ECO:0000256" key="1">
    <source>
        <dbReference type="SAM" id="MobiDB-lite"/>
    </source>
</evidence>
<sequence length="79" mass="8547">MTRLGHGRSVEILLVMDDRELLAALRTRLRQTSSEQSPVWGVLKGLRSHVARCLQEEDLSGVRATTSSPTPSSGSVSTA</sequence>
<gene>
    <name evidence="2" type="ORF">D7V88_37765</name>
</gene>
<keyword evidence="3" id="KW-1185">Reference proteome</keyword>
<dbReference type="Proteomes" id="UP000268094">
    <property type="component" value="Unassembled WGS sequence"/>
</dbReference>
<protein>
    <submittedName>
        <fullName evidence="2">Uncharacterized protein</fullName>
    </submittedName>
</protein>
<dbReference type="AlphaFoldDB" id="A0A3A8HPL6"/>
<name>A0A3A8HPL6_9BACT</name>
<reference evidence="3" key="1">
    <citation type="submission" date="2018-09" db="EMBL/GenBank/DDBJ databases">
        <authorList>
            <person name="Livingstone P.G."/>
            <person name="Whitworth D.E."/>
        </authorList>
    </citation>
    <scope>NUCLEOTIDE SEQUENCE [LARGE SCALE GENOMIC DNA]</scope>
    <source>
        <strain evidence="3">CA054A</strain>
    </source>
</reference>
<evidence type="ECO:0000313" key="3">
    <source>
        <dbReference type="Proteomes" id="UP000268094"/>
    </source>
</evidence>